<protein>
    <recommendedName>
        <fullName evidence="2">Lipid/polyisoprenoid-binding YceI-like domain-containing protein</fullName>
    </recommendedName>
</protein>
<sequence length="222" mass="23730">MKRTLFSLAIVGVALMSSCSAKKSTTKTEGKEQATVVEANVEDASAFLYEYDASATKINWTAYKTTDKVGVGGSFNKATVTGAVKSQDPKEVIRNVEFTIPVSGTNTKLAMRDEKIIKFFFGAMTDTENIVGKIVSLEDDGQAMVSLTLNGVSKDVKATYKVEGASVSLKSVLDLNEFSGQEAVNSLNKACEKLHAGKDGVTKLWPEVSIEVSTVLKSHAAS</sequence>
<feature type="domain" description="Lipid/polyisoprenoid-binding YceI-like" evidence="2">
    <location>
        <begin position="49"/>
        <end position="212"/>
    </location>
</feature>
<evidence type="ECO:0000259" key="2">
    <source>
        <dbReference type="Pfam" id="PF04264"/>
    </source>
</evidence>
<gene>
    <name evidence="3" type="ORF">FUAX_16810</name>
</gene>
<accession>A0AAU9CS37</accession>
<reference evidence="3 4" key="1">
    <citation type="submission" date="2021-12" db="EMBL/GenBank/DDBJ databases">
        <title>Genome sequencing of bacteria with rrn-lacking chromosome and rrn-plasmid.</title>
        <authorList>
            <person name="Anda M."/>
            <person name="Iwasaki W."/>
        </authorList>
    </citation>
    <scope>NUCLEOTIDE SEQUENCE [LARGE SCALE GENOMIC DNA]</scope>
    <source>
        <strain evidence="3 4">DSM 100852</strain>
    </source>
</reference>
<organism evidence="3 4">
    <name type="scientific">Fulvitalea axinellae</name>
    <dbReference type="NCBI Taxonomy" id="1182444"/>
    <lineage>
        <taxon>Bacteria</taxon>
        <taxon>Pseudomonadati</taxon>
        <taxon>Bacteroidota</taxon>
        <taxon>Cytophagia</taxon>
        <taxon>Cytophagales</taxon>
        <taxon>Persicobacteraceae</taxon>
        <taxon>Fulvitalea</taxon>
    </lineage>
</organism>
<dbReference type="SUPFAM" id="SSF101874">
    <property type="entry name" value="YceI-like"/>
    <property type="match status" value="1"/>
</dbReference>
<dbReference type="Pfam" id="PF04264">
    <property type="entry name" value="YceI"/>
    <property type="match status" value="1"/>
</dbReference>
<dbReference type="Gene3D" id="2.40.128.110">
    <property type="entry name" value="Lipid/polyisoprenoid-binding, YceI-like"/>
    <property type="match status" value="1"/>
</dbReference>
<dbReference type="KEGG" id="fax:FUAX_16810"/>
<dbReference type="InterPro" id="IPR036761">
    <property type="entry name" value="TTHA0802/YceI-like_sf"/>
</dbReference>
<feature type="chain" id="PRO_5043594307" description="Lipid/polyisoprenoid-binding YceI-like domain-containing protein" evidence="1">
    <location>
        <begin position="24"/>
        <end position="222"/>
    </location>
</feature>
<feature type="signal peptide" evidence="1">
    <location>
        <begin position="1"/>
        <end position="23"/>
    </location>
</feature>
<dbReference type="PROSITE" id="PS51257">
    <property type="entry name" value="PROKAR_LIPOPROTEIN"/>
    <property type="match status" value="1"/>
</dbReference>
<dbReference type="InterPro" id="IPR007372">
    <property type="entry name" value="Lipid/polyisoprenoid-bd_YceI"/>
</dbReference>
<name>A0AAU9CS37_9BACT</name>
<evidence type="ECO:0000256" key="1">
    <source>
        <dbReference type="SAM" id="SignalP"/>
    </source>
</evidence>
<keyword evidence="1" id="KW-0732">Signal</keyword>
<dbReference type="EMBL" id="AP025314">
    <property type="protein sequence ID" value="BDD09249.1"/>
    <property type="molecule type" value="Genomic_DNA"/>
</dbReference>
<keyword evidence="4" id="KW-1185">Reference proteome</keyword>
<evidence type="ECO:0000313" key="3">
    <source>
        <dbReference type="EMBL" id="BDD09249.1"/>
    </source>
</evidence>
<dbReference type="AlphaFoldDB" id="A0AAU9CS37"/>
<dbReference type="Proteomes" id="UP001348817">
    <property type="component" value="Chromosome"/>
</dbReference>
<dbReference type="RefSeq" id="WP_338394462.1">
    <property type="nucleotide sequence ID" value="NZ_AP025314.1"/>
</dbReference>
<evidence type="ECO:0000313" key="4">
    <source>
        <dbReference type="Proteomes" id="UP001348817"/>
    </source>
</evidence>
<proteinExistence type="predicted"/>